<name>A0A392VYQ6_9FABA</name>
<dbReference type="AlphaFoldDB" id="A0A392VYQ6"/>
<feature type="compositionally biased region" description="Acidic residues" evidence="1">
    <location>
        <begin position="1"/>
        <end position="18"/>
    </location>
</feature>
<protein>
    <submittedName>
        <fullName evidence="2">Uncharacterized protein</fullName>
    </submittedName>
</protein>
<feature type="region of interest" description="Disordered" evidence="1">
    <location>
        <begin position="1"/>
        <end position="33"/>
    </location>
</feature>
<keyword evidence="3" id="KW-1185">Reference proteome</keyword>
<evidence type="ECO:0000313" key="3">
    <source>
        <dbReference type="Proteomes" id="UP000265520"/>
    </source>
</evidence>
<feature type="non-terminal residue" evidence="2">
    <location>
        <position position="1"/>
    </location>
</feature>
<dbReference type="EMBL" id="LXQA011276288">
    <property type="protein sequence ID" value="MCI91590.1"/>
    <property type="molecule type" value="Genomic_DNA"/>
</dbReference>
<dbReference type="Proteomes" id="UP000265520">
    <property type="component" value="Unassembled WGS sequence"/>
</dbReference>
<evidence type="ECO:0000256" key="1">
    <source>
        <dbReference type="SAM" id="MobiDB-lite"/>
    </source>
</evidence>
<sequence>EEDNDEEMQQEVHEDEDMHEVSGGASLKYWGGP</sequence>
<accession>A0A392VYQ6</accession>
<proteinExistence type="predicted"/>
<comment type="caution">
    <text evidence="2">The sequence shown here is derived from an EMBL/GenBank/DDBJ whole genome shotgun (WGS) entry which is preliminary data.</text>
</comment>
<reference evidence="2 3" key="1">
    <citation type="journal article" date="2018" name="Front. Plant Sci.">
        <title>Red Clover (Trifolium pratense) and Zigzag Clover (T. medium) - A Picture of Genomic Similarities and Differences.</title>
        <authorList>
            <person name="Dluhosova J."/>
            <person name="Istvanek J."/>
            <person name="Nedelnik J."/>
            <person name="Repkova J."/>
        </authorList>
    </citation>
    <scope>NUCLEOTIDE SEQUENCE [LARGE SCALE GENOMIC DNA]</scope>
    <source>
        <strain evidence="3">cv. 10/8</strain>
        <tissue evidence="2">Leaf</tissue>
    </source>
</reference>
<evidence type="ECO:0000313" key="2">
    <source>
        <dbReference type="EMBL" id="MCI91590.1"/>
    </source>
</evidence>
<organism evidence="2 3">
    <name type="scientific">Trifolium medium</name>
    <dbReference type="NCBI Taxonomy" id="97028"/>
    <lineage>
        <taxon>Eukaryota</taxon>
        <taxon>Viridiplantae</taxon>
        <taxon>Streptophyta</taxon>
        <taxon>Embryophyta</taxon>
        <taxon>Tracheophyta</taxon>
        <taxon>Spermatophyta</taxon>
        <taxon>Magnoliopsida</taxon>
        <taxon>eudicotyledons</taxon>
        <taxon>Gunneridae</taxon>
        <taxon>Pentapetalae</taxon>
        <taxon>rosids</taxon>
        <taxon>fabids</taxon>
        <taxon>Fabales</taxon>
        <taxon>Fabaceae</taxon>
        <taxon>Papilionoideae</taxon>
        <taxon>50 kb inversion clade</taxon>
        <taxon>NPAAA clade</taxon>
        <taxon>Hologalegina</taxon>
        <taxon>IRL clade</taxon>
        <taxon>Trifolieae</taxon>
        <taxon>Trifolium</taxon>
    </lineage>
</organism>